<reference evidence="2" key="1">
    <citation type="submission" date="2012-11" db="EMBL/GenBank/DDBJ databases">
        <title>Dependencies among metagenomic species, viruses, plasmids and units of genetic variation.</title>
        <authorList>
            <person name="Nielsen H.B."/>
            <person name="Almeida M."/>
            <person name="Juncker A.S."/>
            <person name="Rasmussen S."/>
            <person name="Li J."/>
            <person name="Sunagawa S."/>
            <person name="Plichta D."/>
            <person name="Gautier L."/>
            <person name="Le Chatelier E."/>
            <person name="Peletier E."/>
            <person name="Bonde I."/>
            <person name="Nielsen T."/>
            <person name="Manichanh C."/>
            <person name="Arumugam M."/>
            <person name="Batto J."/>
            <person name="Santos M.B.Q.D."/>
            <person name="Blom N."/>
            <person name="Borruel N."/>
            <person name="Burgdorf K.S."/>
            <person name="Boumezbeur F."/>
            <person name="Casellas F."/>
            <person name="Dore J."/>
            <person name="Guarner F."/>
            <person name="Hansen T."/>
            <person name="Hildebrand F."/>
            <person name="Kaas R.S."/>
            <person name="Kennedy S."/>
            <person name="Kristiansen K."/>
            <person name="Kultima J.R."/>
            <person name="Leonard P."/>
            <person name="Levenez F."/>
            <person name="Lund O."/>
            <person name="Moumen B."/>
            <person name="Le Paslier D."/>
            <person name="Pons N."/>
            <person name="Pedersen O."/>
            <person name="Prifti E."/>
            <person name="Qin J."/>
            <person name="Raes J."/>
            <person name="Tap J."/>
            <person name="Tims S."/>
            <person name="Ussery D.W."/>
            <person name="Yamada T."/>
            <person name="MetaHit consortium"/>
            <person name="Renault P."/>
            <person name="Sicheritz-Ponten T."/>
            <person name="Bork P."/>
            <person name="Wang J."/>
            <person name="Brunak S."/>
            <person name="Ehrlich S.D."/>
        </authorList>
    </citation>
    <scope>NUCLEOTIDE SEQUENCE [LARGE SCALE GENOMIC DNA]</scope>
</reference>
<dbReference type="RefSeq" id="WP_021720737.1">
    <property type="nucleotide sequence ID" value="NZ_FR892812.1"/>
</dbReference>
<accession>R6WSF5</accession>
<feature type="compositionally biased region" description="Polar residues" evidence="1">
    <location>
        <begin position="84"/>
        <end position="93"/>
    </location>
</feature>
<dbReference type="HOGENOM" id="CLU_2247503_0_0_9"/>
<dbReference type="Proteomes" id="UP000014937">
    <property type="component" value="Unassembled WGS sequence"/>
</dbReference>
<evidence type="ECO:0000256" key="1">
    <source>
        <dbReference type="SAM" id="MobiDB-lite"/>
    </source>
</evidence>
<proteinExistence type="predicted"/>
<sequence length="104" mass="11030">MEKMRVFSRKMNKAVTISIVSDSVLIADGRSGEYYSWINGGWTNGGKDGGSWTNGGWTKGGKDGGSWTNGGWTNGGKDGGSWTNGGWSKNCGSWINGGWSKDGK</sequence>
<comment type="caution">
    <text evidence="2">The sequence shown here is derived from an EMBL/GenBank/DDBJ whole genome shotgun (WGS) entry which is preliminary data.</text>
</comment>
<evidence type="ECO:0000313" key="2">
    <source>
        <dbReference type="EMBL" id="CDD09884.1"/>
    </source>
</evidence>
<dbReference type="AlphaFoldDB" id="R6WSF5"/>
<dbReference type="EMBL" id="CBGL010000017">
    <property type="protein sequence ID" value="CDD09884.1"/>
    <property type="molecule type" value="Genomic_DNA"/>
</dbReference>
<feature type="compositionally biased region" description="Gly residues" evidence="1">
    <location>
        <begin position="47"/>
        <end position="83"/>
    </location>
</feature>
<name>R6WSF5_9FIRM</name>
<organism evidence="2">
    <name type="scientific">Phascolarctobacterium succinatutens CAG:287</name>
    <dbReference type="NCBI Taxonomy" id="1263101"/>
    <lineage>
        <taxon>Bacteria</taxon>
        <taxon>Bacillati</taxon>
        <taxon>Bacillota</taxon>
        <taxon>Negativicutes</taxon>
        <taxon>Acidaminococcales</taxon>
        <taxon>Acidaminococcaceae</taxon>
        <taxon>Phascolarctobacterium</taxon>
    </lineage>
</organism>
<protein>
    <submittedName>
        <fullName evidence="2">Uncharacterized protein</fullName>
    </submittedName>
</protein>
<feature type="region of interest" description="Disordered" evidence="1">
    <location>
        <begin position="47"/>
        <end position="104"/>
    </location>
</feature>
<gene>
    <name evidence="2" type="ORF">BN587_01698</name>
</gene>